<dbReference type="SUPFAM" id="SSF52266">
    <property type="entry name" value="SGNH hydrolase"/>
    <property type="match status" value="1"/>
</dbReference>
<evidence type="ECO:0000256" key="1">
    <source>
        <dbReference type="ARBA" id="ARBA00022801"/>
    </source>
</evidence>
<feature type="chain" id="PRO_5015689634" evidence="2">
    <location>
        <begin position="19"/>
        <end position="340"/>
    </location>
</feature>
<dbReference type="STRING" id="94208.A0A2S4KXI6"/>
<keyword evidence="4" id="KW-1185">Reference proteome</keyword>
<dbReference type="EMBL" id="PKSG01000482">
    <property type="protein sequence ID" value="POR34892.1"/>
    <property type="molecule type" value="Genomic_DNA"/>
</dbReference>
<sequence>MLLSLIIAAGTLVMTASATHVVKMKNLVTFGDSYTDEGRLDYFNSHRKAPPVGSMLPPSNMTFSGGNAWGRLVANTTGARYYDYAVGGAMCSNDIISRRLAATNGPFPSVLEYEIPTYKEDLSYGSLYPNRRADNTVYVLWIGTNDLGIVGFLEDTQREGETITSFVECVWRFFDQIYDTGARHFVLMNQFPLQFAPMYATPGIGGRGNHRYWRNPSAYNITEYQNKILEYTTSVNTMFDYGAPFYLCVQSRWPGATFSIFDVHSLVMDVRANPSAYLDAPANVTGPYRSCLSNCVVSPEPLSSFMWYDELHPSARMEEIIATSFIDVVNGNSKYGTCYR</sequence>
<keyword evidence="2" id="KW-0732">Signal</keyword>
<evidence type="ECO:0000313" key="3">
    <source>
        <dbReference type="EMBL" id="POR34892.1"/>
    </source>
</evidence>
<dbReference type="OrthoDB" id="1600564at2759"/>
<dbReference type="GO" id="GO:0016788">
    <property type="term" value="F:hydrolase activity, acting on ester bonds"/>
    <property type="evidence" value="ECO:0007669"/>
    <property type="project" value="InterPro"/>
</dbReference>
<dbReference type="Pfam" id="PF00657">
    <property type="entry name" value="Lipase_GDSL"/>
    <property type="match status" value="1"/>
</dbReference>
<organism evidence="3 4">
    <name type="scientific">Tolypocladium paradoxum</name>
    <dbReference type="NCBI Taxonomy" id="94208"/>
    <lineage>
        <taxon>Eukaryota</taxon>
        <taxon>Fungi</taxon>
        <taxon>Dikarya</taxon>
        <taxon>Ascomycota</taxon>
        <taxon>Pezizomycotina</taxon>
        <taxon>Sordariomycetes</taxon>
        <taxon>Hypocreomycetidae</taxon>
        <taxon>Hypocreales</taxon>
        <taxon>Ophiocordycipitaceae</taxon>
        <taxon>Tolypocladium</taxon>
    </lineage>
</organism>
<gene>
    <name evidence="3" type="ORF">TPAR_04911</name>
</gene>
<name>A0A2S4KXI6_9HYPO</name>
<keyword evidence="1" id="KW-0378">Hydrolase</keyword>
<evidence type="ECO:0000313" key="4">
    <source>
        <dbReference type="Proteomes" id="UP000237481"/>
    </source>
</evidence>
<dbReference type="CDD" id="cd01846">
    <property type="entry name" value="fatty_acyltransferase_like"/>
    <property type="match status" value="1"/>
</dbReference>
<comment type="caution">
    <text evidence="3">The sequence shown here is derived from an EMBL/GenBank/DDBJ whole genome shotgun (WGS) entry which is preliminary data.</text>
</comment>
<feature type="signal peptide" evidence="2">
    <location>
        <begin position="1"/>
        <end position="18"/>
    </location>
</feature>
<dbReference type="PANTHER" id="PTHR45648:SF22">
    <property type="entry name" value="GDSL LIPASE_ACYLHYDROLASE FAMILY PROTEIN (AFU_ORTHOLOGUE AFUA_4G14700)"/>
    <property type="match status" value="1"/>
</dbReference>
<dbReference type="PANTHER" id="PTHR45648">
    <property type="entry name" value="GDSL LIPASE/ACYLHYDROLASE FAMILY PROTEIN (AFU_ORTHOLOGUE AFUA_4G14700)"/>
    <property type="match status" value="1"/>
</dbReference>
<accession>A0A2S4KXI6</accession>
<dbReference type="InterPro" id="IPR001087">
    <property type="entry name" value="GDSL"/>
</dbReference>
<dbReference type="Gene3D" id="3.40.50.1110">
    <property type="entry name" value="SGNH hydrolase"/>
    <property type="match status" value="1"/>
</dbReference>
<protein>
    <submittedName>
        <fullName evidence="3">Thermolabile hemolysin</fullName>
    </submittedName>
</protein>
<dbReference type="InterPro" id="IPR036514">
    <property type="entry name" value="SGNH_hydro_sf"/>
</dbReference>
<dbReference type="InterPro" id="IPR051058">
    <property type="entry name" value="GDSL_Est/Lipase"/>
</dbReference>
<proteinExistence type="predicted"/>
<evidence type="ECO:0000256" key="2">
    <source>
        <dbReference type="SAM" id="SignalP"/>
    </source>
</evidence>
<dbReference type="Proteomes" id="UP000237481">
    <property type="component" value="Unassembled WGS sequence"/>
</dbReference>
<reference evidence="3 4" key="1">
    <citation type="submission" date="2018-01" db="EMBL/GenBank/DDBJ databases">
        <title>Harnessing the power of phylogenomics to disentangle the directionality and signatures of interkingdom host jumping in the parasitic fungal genus Tolypocladium.</title>
        <authorList>
            <person name="Quandt C.A."/>
            <person name="Patterson W."/>
            <person name="Spatafora J.W."/>
        </authorList>
    </citation>
    <scope>NUCLEOTIDE SEQUENCE [LARGE SCALE GENOMIC DNA]</scope>
    <source>
        <strain evidence="3 4">NRBC 100945</strain>
    </source>
</reference>
<dbReference type="AlphaFoldDB" id="A0A2S4KXI6"/>